<organism evidence="1 2">
    <name type="scientific">Bauhinia variegata</name>
    <name type="common">Purple orchid tree</name>
    <name type="synonym">Phanera variegata</name>
    <dbReference type="NCBI Taxonomy" id="167791"/>
    <lineage>
        <taxon>Eukaryota</taxon>
        <taxon>Viridiplantae</taxon>
        <taxon>Streptophyta</taxon>
        <taxon>Embryophyta</taxon>
        <taxon>Tracheophyta</taxon>
        <taxon>Spermatophyta</taxon>
        <taxon>Magnoliopsida</taxon>
        <taxon>eudicotyledons</taxon>
        <taxon>Gunneridae</taxon>
        <taxon>Pentapetalae</taxon>
        <taxon>rosids</taxon>
        <taxon>fabids</taxon>
        <taxon>Fabales</taxon>
        <taxon>Fabaceae</taxon>
        <taxon>Cercidoideae</taxon>
        <taxon>Cercideae</taxon>
        <taxon>Bauhiniinae</taxon>
        <taxon>Bauhinia</taxon>
    </lineage>
</organism>
<dbReference type="Proteomes" id="UP000828941">
    <property type="component" value="Chromosome 6"/>
</dbReference>
<dbReference type="EMBL" id="CM039431">
    <property type="protein sequence ID" value="KAI4337208.1"/>
    <property type="molecule type" value="Genomic_DNA"/>
</dbReference>
<evidence type="ECO:0000313" key="1">
    <source>
        <dbReference type="EMBL" id="KAI4337208.1"/>
    </source>
</evidence>
<name>A0ACB9NLA8_BAUVA</name>
<sequence length="244" mass="27392">MVKPAMATNNPIPSHEIKYKGVRKRKWGKWVSEIRLPNCRDRIWLGSYDSPEKAARAFDAALFLLRGRRANFNFPDTPFEINIGTGADQTLTPQEIQVVATRFANEQEDNNNNNIEGEGEEERGSPMNIDKEESSDSVTGANSFEEVNNAVTQTGYTCAHSSPSSMYNGSCLQVEDMDLSFFHTLDNYSDGFTSTNDLGLYSGMHSGEIFYPTSPQPLQDNETIGNFGDFDDHAFSHQSFLWNF</sequence>
<proteinExistence type="predicted"/>
<keyword evidence="2" id="KW-1185">Reference proteome</keyword>
<comment type="caution">
    <text evidence="1">The sequence shown here is derived from an EMBL/GenBank/DDBJ whole genome shotgun (WGS) entry which is preliminary data.</text>
</comment>
<gene>
    <name evidence="1" type="ORF">L6164_015653</name>
</gene>
<reference evidence="1 2" key="1">
    <citation type="journal article" date="2022" name="DNA Res.">
        <title>Chromosomal-level genome assembly of the orchid tree Bauhinia variegata (Leguminosae; Cercidoideae) supports the allotetraploid origin hypothesis of Bauhinia.</title>
        <authorList>
            <person name="Zhong Y."/>
            <person name="Chen Y."/>
            <person name="Zheng D."/>
            <person name="Pang J."/>
            <person name="Liu Y."/>
            <person name="Luo S."/>
            <person name="Meng S."/>
            <person name="Qian L."/>
            <person name="Wei D."/>
            <person name="Dai S."/>
            <person name="Zhou R."/>
        </authorList>
    </citation>
    <scope>NUCLEOTIDE SEQUENCE [LARGE SCALE GENOMIC DNA]</scope>
    <source>
        <strain evidence="1">BV-YZ2020</strain>
    </source>
</reference>
<evidence type="ECO:0000313" key="2">
    <source>
        <dbReference type="Proteomes" id="UP000828941"/>
    </source>
</evidence>
<protein>
    <submittedName>
        <fullName evidence="1">Uncharacterized protein</fullName>
    </submittedName>
</protein>
<accession>A0ACB9NLA8</accession>